<reference evidence="2 3" key="1">
    <citation type="journal article" date="2008" name="Nature">
        <title>The genome of the choanoflagellate Monosiga brevicollis and the origin of metazoans.</title>
        <authorList>
            <consortium name="JGI Sequencing"/>
            <person name="King N."/>
            <person name="Westbrook M.J."/>
            <person name="Young S.L."/>
            <person name="Kuo A."/>
            <person name="Abedin M."/>
            <person name="Chapman J."/>
            <person name="Fairclough S."/>
            <person name="Hellsten U."/>
            <person name="Isogai Y."/>
            <person name="Letunic I."/>
            <person name="Marr M."/>
            <person name="Pincus D."/>
            <person name="Putnam N."/>
            <person name="Rokas A."/>
            <person name="Wright K.J."/>
            <person name="Zuzow R."/>
            <person name="Dirks W."/>
            <person name="Good M."/>
            <person name="Goodstein D."/>
            <person name="Lemons D."/>
            <person name="Li W."/>
            <person name="Lyons J.B."/>
            <person name="Morris A."/>
            <person name="Nichols S."/>
            <person name="Richter D.J."/>
            <person name="Salamov A."/>
            <person name="Bork P."/>
            <person name="Lim W.A."/>
            <person name="Manning G."/>
            <person name="Miller W.T."/>
            <person name="McGinnis W."/>
            <person name="Shapiro H."/>
            <person name="Tjian R."/>
            <person name="Grigoriev I.V."/>
            <person name="Rokhsar D."/>
        </authorList>
    </citation>
    <scope>NUCLEOTIDE SEQUENCE [LARGE SCALE GENOMIC DNA]</scope>
    <source>
        <strain evidence="3">MX1 / ATCC 50154</strain>
    </source>
</reference>
<name>A9UY52_MONBE</name>
<dbReference type="AlphaFoldDB" id="A9UY52"/>
<gene>
    <name evidence="2" type="ORF">MONBRDRAFT_32179</name>
</gene>
<accession>A9UY52</accession>
<dbReference type="STRING" id="81824.A9UY52"/>
<dbReference type="PANTHER" id="PTHR31975:SF1">
    <property type="entry name" value="BUD SITE SELECTION PROTEIN 7-RELATED"/>
    <property type="match status" value="1"/>
</dbReference>
<evidence type="ECO:0000313" key="3">
    <source>
        <dbReference type="Proteomes" id="UP000001357"/>
    </source>
</evidence>
<feature type="region of interest" description="Disordered" evidence="1">
    <location>
        <begin position="450"/>
        <end position="476"/>
    </location>
</feature>
<organism evidence="2 3">
    <name type="scientific">Monosiga brevicollis</name>
    <name type="common">Choanoflagellate</name>
    <dbReference type="NCBI Taxonomy" id="81824"/>
    <lineage>
        <taxon>Eukaryota</taxon>
        <taxon>Choanoflagellata</taxon>
        <taxon>Craspedida</taxon>
        <taxon>Salpingoecidae</taxon>
        <taxon>Monosiga</taxon>
    </lineage>
</organism>
<keyword evidence="3" id="KW-1185">Reference proteome</keyword>
<dbReference type="GO" id="GO:0006893">
    <property type="term" value="P:Golgi to plasma membrane transport"/>
    <property type="evidence" value="ECO:0000318"/>
    <property type="project" value="GO_Central"/>
</dbReference>
<dbReference type="Proteomes" id="UP000001357">
    <property type="component" value="Unassembled WGS sequence"/>
</dbReference>
<dbReference type="OMA" id="TRTHADW"/>
<protein>
    <submittedName>
        <fullName evidence="2">Uncharacterized protein</fullName>
    </submittedName>
</protein>
<dbReference type="Gene3D" id="1.25.40.10">
    <property type="entry name" value="Tetratricopeptide repeat domain"/>
    <property type="match status" value="1"/>
</dbReference>
<dbReference type="EMBL" id="CH991549">
    <property type="protein sequence ID" value="EDQ89960.1"/>
    <property type="molecule type" value="Genomic_DNA"/>
</dbReference>
<dbReference type="PANTHER" id="PTHR31975">
    <property type="entry name" value="BUD SITE SELECTION PROTEIN 7-RELATED"/>
    <property type="match status" value="1"/>
</dbReference>
<dbReference type="Pfam" id="PF09295">
    <property type="entry name" value="ChAPs"/>
    <property type="match status" value="1"/>
</dbReference>
<dbReference type="InterPro" id="IPR011990">
    <property type="entry name" value="TPR-like_helical_dom_sf"/>
</dbReference>
<dbReference type="KEGG" id="mbr:MONBRDRAFT_32179"/>
<feature type="compositionally biased region" description="Low complexity" evidence="1">
    <location>
        <begin position="454"/>
        <end position="465"/>
    </location>
</feature>
<dbReference type="InParanoid" id="A9UY52"/>
<dbReference type="RefSeq" id="XP_001745382.1">
    <property type="nucleotide sequence ID" value="XM_001745330.1"/>
</dbReference>
<evidence type="ECO:0000313" key="2">
    <source>
        <dbReference type="EMBL" id="EDQ89960.1"/>
    </source>
</evidence>
<evidence type="ECO:0000256" key="1">
    <source>
        <dbReference type="SAM" id="MobiDB-lite"/>
    </source>
</evidence>
<sequence>MEVGEYYYIQGLNASCPATVAAYVSRYISNRRAEVCLAYLLPFPSPSSTQCSARAPSITARPATRSSLPRLPLMPFNPSCARITQQNGSQVKARRCTICCYDMFAGRDIRIQVEFPGGLTSIRDADWGRACVSSTARALHCLHADLDEAPPWSSLLVRNPLHDSMFASAVCKALRKVICDAKGLRSSLYCLRAACPLLHNAVFQLIFDGLLAFQHLSEAEALCRHLSSLDVEGEAWAIEASLAVESSAARQMYDERMKAALLRATKAAVLSQLNSAPILALQSRLLCQQDHPMAAIATARRAYFLGSGHLQFVFPLCEAYMSAGWFRHCLAALNTVTPGVLLRSSPPASRTSLHAIIYQNWMAEARKPHRSTVKVPFQDDRHLGSLRGDSLPLALRPLYELLYRLMRAVKGWEALLRLRSQVFVHHKPRRSPRAPRSVVIEEAETQRSASRKPSFVTVSETSSVSRANGAGDTSDIESVLGDGSVWSGADGDHAAEPIVAERPVHLWLENLFNFLLDDLDAMTTHLPRGGRDAFINPKEKTKLDWYHLGRLCQRMDEPRLAYQCFEECQAFCKEKSSLRLKATLHLLALDAHAGNIEGFSRVLADLGRMTSEAAGDWRSGLARDRACTAVLHLAAKTSPTRVLAQLKSLLNDSQDQVDDLLDDVMTCLIRKSSSHSV</sequence>
<dbReference type="InterPro" id="IPR015374">
    <property type="entry name" value="ChAPs"/>
</dbReference>
<proteinExistence type="predicted"/>
<dbReference type="GO" id="GO:0034044">
    <property type="term" value="C:exomer complex"/>
    <property type="evidence" value="ECO:0000318"/>
    <property type="project" value="GO_Central"/>
</dbReference>
<dbReference type="GeneID" id="5890590"/>